<organism evidence="3 4">
    <name type="scientific">Kocuria tytonis</name>
    <dbReference type="NCBI Taxonomy" id="2054280"/>
    <lineage>
        <taxon>Bacteria</taxon>
        <taxon>Bacillati</taxon>
        <taxon>Actinomycetota</taxon>
        <taxon>Actinomycetes</taxon>
        <taxon>Micrococcales</taxon>
        <taxon>Micrococcaceae</taxon>
        <taxon>Kocuria</taxon>
    </lineage>
</organism>
<keyword evidence="2" id="KW-0472">Membrane</keyword>
<reference evidence="3 4" key="1">
    <citation type="submission" date="2018-10" db="EMBL/GenBank/DDBJ databases">
        <title>Kocuria tytouropygialis sp. nov., isolated from the uropygial gland of an American barn owl (Tyto furcata).</title>
        <authorList>
            <person name="Braun M.S."/>
            <person name="Wang E."/>
            <person name="Zimmermann S."/>
            <person name="Wagner H."/>
            <person name="Wink M."/>
        </authorList>
    </citation>
    <scope>NUCLEOTIDE SEQUENCE [LARGE SCALE GENOMIC DNA]</scope>
    <source>
        <strain evidence="3 4">442</strain>
    </source>
</reference>
<feature type="compositionally biased region" description="Low complexity" evidence="1">
    <location>
        <begin position="219"/>
        <end position="235"/>
    </location>
</feature>
<sequence length="250" mass="27103">MHVHMTSGTANVGEALQMFLQGGSRVLLMIAMALFLSYMIFFLATSRCTQGKRAVPCTSSGSGPTEVPWAVRSGNLTYLAEVPLDYIDSNDVYLIYSDLLYDLVGSDAPAVKQAAVRLEDVGPESDPKDLRRVADYLASENVPFQVAVIPIQIGQNKDGSDWYGLSLTDRPEVVDEWKDRLDAGRSVMEDAGLGEPTIFETPHYGGSVNSYVAMPQEYNGATNRATTTRASSRGNPPKPVSPTASSSRSR</sequence>
<dbReference type="EMBL" id="PNJG02000001">
    <property type="protein sequence ID" value="RKQ37005.1"/>
    <property type="molecule type" value="Genomic_DNA"/>
</dbReference>
<gene>
    <name evidence="3" type="ORF">C1C97_005265</name>
</gene>
<dbReference type="Pfam" id="PF10096">
    <property type="entry name" value="DUF2334"/>
    <property type="match status" value="1"/>
</dbReference>
<proteinExistence type="predicted"/>
<keyword evidence="4" id="KW-1185">Reference proteome</keyword>
<keyword evidence="2" id="KW-0812">Transmembrane</keyword>
<dbReference type="InterPro" id="IPR018763">
    <property type="entry name" value="DUF2334"/>
</dbReference>
<comment type="caution">
    <text evidence="3">The sequence shown here is derived from an EMBL/GenBank/DDBJ whole genome shotgun (WGS) entry which is preliminary data.</text>
</comment>
<evidence type="ECO:0000313" key="4">
    <source>
        <dbReference type="Proteomes" id="UP000249516"/>
    </source>
</evidence>
<evidence type="ECO:0000313" key="3">
    <source>
        <dbReference type="EMBL" id="RKQ37005.1"/>
    </source>
</evidence>
<evidence type="ECO:0000256" key="2">
    <source>
        <dbReference type="SAM" id="Phobius"/>
    </source>
</evidence>
<dbReference type="Proteomes" id="UP000249516">
    <property type="component" value="Unassembled WGS sequence"/>
</dbReference>
<protein>
    <submittedName>
        <fullName evidence="3">DUF2334 domain-containing protein</fullName>
    </submittedName>
</protein>
<keyword evidence="2" id="KW-1133">Transmembrane helix</keyword>
<accession>A0A495ADN1</accession>
<evidence type="ECO:0000256" key="1">
    <source>
        <dbReference type="SAM" id="MobiDB-lite"/>
    </source>
</evidence>
<feature type="region of interest" description="Disordered" evidence="1">
    <location>
        <begin position="218"/>
        <end position="250"/>
    </location>
</feature>
<name>A0A495ADN1_9MICC</name>
<feature type="transmembrane region" description="Helical" evidence="2">
    <location>
        <begin position="26"/>
        <end position="44"/>
    </location>
</feature>
<dbReference type="AlphaFoldDB" id="A0A495ADN1"/>